<keyword evidence="3" id="KW-1185">Reference proteome</keyword>
<reference evidence="2" key="2">
    <citation type="submission" date="2021-09" db="EMBL/GenBank/DDBJ databases">
        <authorList>
            <person name="Jia N."/>
            <person name="Wang J."/>
            <person name="Shi W."/>
            <person name="Du L."/>
            <person name="Sun Y."/>
            <person name="Zhan W."/>
            <person name="Jiang J."/>
            <person name="Wang Q."/>
            <person name="Zhang B."/>
            <person name="Ji P."/>
            <person name="Sakyi L.B."/>
            <person name="Cui X."/>
            <person name="Yuan T."/>
            <person name="Jiang B."/>
            <person name="Yang W."/>
            <person name="Lam T.T.-Y."/>
            <person name="Chang Q."/>
            <person name="Ding S."/>
            <person name="Wang X."/>
            <person name="Zhu J."/>
            <person name="Ruan X."/>
            <person name="Zhao L."/>
            <person name="Wei J."/>
            <person name="Que T."/>
            <person name="Du C."/>
            <person name="Cheng J."/>
            <person name="Dai P."/>
            <person name="Han X."/>
            <person name="Huang E."/>
            <person name="Gao Y."/>
            <person name="Liu J."/>
            <person name="Shao H."/>
            <person name="Ye R."/>
            <person name="Li L."/>
            <person name="Wei W."/>
            <person name="Wang X."/>
            <person name="Wang C."/>
            <person name="Huo Q."/>
            <person name="Li W."/>
            <person name="Guo W."/>
            <person name="Chen H."/>
            <person name="Chen S."/>
            <person name="Zhou L."/>
            <person name="Zhou L."/>
            <person name="Ni X."/>
            <person name="Tian J."/>
            <person name="Zhou Y."/>
            <person name="Sheng Y."/>
            <person name="Liu T."/>
            <person name="Pan Y."/>
            <person name="Xia L."/>
            <person name="Li J."/>
            <person name="Zhao F."/>
            <person name="Cao W."/>
        </authorList>
    </citation>
    <scope>NUCLEOTIDE SEQUENCE</scope>
    <source>
        <strain evidence="2">Rmic-2018</strain>
        <tissue evidence="2">Larvae</tissue>
    </source>
</reference>
<gene>
    <name evidence="2" type="ORF">HPB51_020125</name>
</gene>
<feature type="compositionally biased region" description="Basic and acidic residues" evidence="1">
    <location>
        <begin position="264"/>
        <end position="285"/>
    </location>
</feature>
<comment type="caution">
    <text evidence="2">The sequence shown here is derived from an EMBL/GenBank/DDBJ whole genome shotgun (WGS) entry which is preliminary data.</text>
</comment>
<feature type="compositionally biased region" description="Polar residues" evidence="1">
    <location>
        <begin position="34"/>
        <end position="47"/>
    </location>
</feature>
<feature type="compositionally biased region" description="Polar residues" evidence="1">
    <location>
        <begin position="254"/>
        <end position="263"/>
    </location>
</feature>
<dbReference type="AlphaFoldDB" id="A0A9J6EJ21"/>
<name>A0A9J6EJ21_RHIMP</name>
<organism evidence="2 3">
    <name type="scientific">Rhipicephalus microplus</name>
    <name type="common">Cattle tick</name>
    <name type="synonym">Boophilus microplus</name>
    <dbReference type="NCBI Taxonomy" id="6941"/>
    <lineage>
        <taxon>Eukaryota</taxon>
        <taxon>Metazoa</taxon>
        <taxon>Ecdysozoa</taxon>
        <taxon>Arthropoda</taxon>
        <taxon>Chelicerata</taxon>
        <taxon>Arachnida</taxon>
        <taxon>Acari</taxon>
        <taxon>Parasitiformes</taxon>
        <taxon>Ixodida</taxon>
        <taxon>Ixodoidea</taxon>
        <taxon>Ixodidae</taxon>
        <taxon>Rhipicephalinae</taxon>
        <taxon>Rhipicephalus</taxon>
        <taxon>Boophilus</taxon>
    </lineage>
</organism>
<feature type="compositionally biased region" description="Low complexity" evidence="1">
    <location>
        <begin position="224"/>
        <end position="234"/>
    </location>
</feature>
<proteinExistence type="predicted"/>
<accession>A0A9J6EJ21</accession>
<dbReference type="EMBL" id="JABSTU010000004">
    <property type="protein sequence ID" value="KAH8034108.1"/>
    <property type="molecule type" value="Genomic_DNA"/>
</dbReference>
<evidence type="ECO:0000313" key="3">
    <source>
        <dbReference type="Proteomes" id="UP000821866"/>
    </source>
</evidence>
<sequence>MEHGFSNAPRLRPRLTPRRRHPPLPLKSEKSHARPTQSTPQPVYTQRRSTRSNAEERPCSIPIGQNTLQMPQPRPRFPPESRKKTLKNFRPFPAIPRPKPVPRRCRRLPPLPPMTGEKRRGPPITSTTQPLPYSHEELPASRRKAEKKQRALPIASTSLPVPPLHQKSPAHRPKAEARLISASTYEKSVLRPQPDQLSPSKSRQKTQKNIHTFPIERSPRPAPTRRQTPLPLLLKTEEKPRVQPVRTTPRPFASVTSGITRISTEGRGKTTFDSHLPETRAHSFE</sequence>
<feature type="compositionally biased region" description="Low complexity" evidence="1">
    <location>
        <begin position="242"/>
        <end position="251"/>
    </location>
</feature>
<feature type="compositionally biased region" description="Basic residues" evidence="1">
    <location>
        <begin position="11"/>
        <end position="22"/>
    </location>
</feature>
<reference evidence="2" key="1">
    <citation type="journal article" date="2020" name="Cell">
        <title>Large-Scale Comparative Analyses of Tick Genomes Elucidate Their Genetic Diversity and Vector Capacities.</title>
        <authorList>
            <consortium name="Tick Genome and Microbiome Consortium (TIGMIC)"/>
            <person name="Jia N."/>
            <person name="Wang J."/>
            <person name="Shi W."/>
            <person name="Du L."/>
            <person name="Sun Y."/>
            <person name="Zhan W."/>
            <person name="Jiang J.F."/>
            <person name="Wang Q."/>
            <person name="Zhang B."/>
            <person name="Ji P."/>
            <person name="Bell-Sakyi L."/>
            <person name="Cui X.M."/>
            <person name="Yuan T.T."/>
            <person name="Jiang B.G."/>
            <person name="Yang W.F."/>
            <person name="Lam T.T."/>
            <person name="Chang Q.C."/>
            <person name="Ding S.J."/>
            <person name="Wang X.J."/>
            <person name="Zhu J.G."/>
            <person name="Ruan X.D."/>
            <person name="Zhao L."/>
            <person name="Wei J.T."/>
            <person name="Ye R.Z."/>
            <person name="Que T.C."/>
            <person name="Du C.H."/>
            <person name="Zhou Y.H."/>
            <person name="Cheng J.X."/>
            <person name="Dai P.F."/>
            <person name="Guo W.B."/>
            <person name="Han X.H."/>
            <person name="Huang E.J."/>
            <person name="Li L.F."/>
            <person name="Wei W."/>
            <person name="Gao Y.C."/>
            <person name="Liu J.Z."/>
            <person name="Shao H.Z."/>
            <person name="Wang X."/>
            <person name="Wang C.C."/>
            <person name="Yang T.C."/>
            <person name="Huo Q.B."/>
            <person name="Li W."/>
            <person name="Chen H.Y."/>
            <person name="Chen S.E."/>
            <person name="Zhou L.G."/>
            <person name="Ni X.B."/>
            <person name="Tian J.H."/>
            <person name="Sheng Y."/>
            <person name="Liu T."/>
            <person name="Pan Y.S."/>
            <person name="Xia L.Y."/>
            <person name="Li J."/>
            <person name="Zhao F."/>
            <person name="Cao W.C."/>
        </authorList>
    </citation>
    <scope>NUCLEOTIDE SEQUENCE</scope>
    <source>
        <strain evidence="2">Rmic-2018</strain>
    </source>
</reference>
<evidence type="ECO:0000313" key="2">
    <source>
        <dbReference type="EMBL" id="KAH8034108.1"/>
    </source>
</evidence>
<evidence type="ECO:0000256" key="1">
    <source>
        <dbReference type="SAM" id="MobiDB-lite"/>
    </source>
</evidence>
<feature type="region of interest" description="Disordered" evidence="1">
    <location>
        <begin position="1"/>
        <end position="285"/>
    </location>
</feature>
<protein>
    <submittedName>
        <fullName evidence="2">Uncharacterized protein</fullName>
    </submittedName>
</protein>
<dbReference type="Proteomes" id="UP000821866">
    <property type="component" value="Chromosome 2"/>
</dbReference>